<dbReference type="Pfam" id="PF03848">
    <property type="entry name" value="TehB"/>
    <property type="match status" value="1"/>
</dbReference>
<evidence type="ECO:0000313" key="8">
    <source>
        <dbReference type="EMBL" id="SPP66795.1"/>
    </source>
</evidence>
<dbReference type="EC" id="4.1.2.25" evidence="6"/>
<dbReference type="InterPro" id="IPR029063">
    <property type="entry name" value="SAM-dependent_MTases_sf"/>
</dbReference>
<dbReference type="PANTHER" id="PTHR42844:SF1">
    <property type="entry name" value="DIHYDRONEOPTERIN ALDOLASE 1-RELATED"/>
    <property type="match status" value="1"/>
</dbReference>
<dbReference type="UniPathway" id="UPA00077">
    <property type="reaction ID" value="UER00154"/>
</dbReference>
<feature type="domain" description="Dihydroneopterin aldolase/epimerase" evidence="7">
    <location>
        <begin position="5"/>
        <end position="117"/>
    </location>
</feature>
<dbReference type="Pfam" id="PF02152">
    <property type="entry name" value="FolB"/>
    <property type="match status" value="1"/>
</dbReference>
<dbReference type="NCBIfam" id="TIGR00526">
    <property type="entry name" value="folB_dom"/>
    <property type="match status" value="1"/>
</dbReference>
<dbReference type="SMART" id="SM00905">
    <property type="entry name" value="FolB"/>
    <property type="match status" value="1"/>
</dbReference>
<dbReference type="NCBIfam" id="TIGR00525">
    <property type="entry name" value="folB"/>
    <property type="match status" value="1"/>
</dbReference>
<keyword evidence="4 6" id="KW-0289">Folate biosynthesis</keyword>
<keyword evidence="8" id="KW-0489">Methyltransferase</keyword>
<sequence length="313" mass="35058">MSAHIIIERLEFRGRCGVTAEERAKPQPLAVDVELDAAFEPAGHSDHLVDTIDYAKIAQRLVEIGTTQEACLLETLAERFLAMLFTDFPIKRANLWIRKLHPPIPHVTRSVGIRINRTRLAQQLSHIEPKPASFLVEQLHRLPKGRALDVAAGGGRHSLFLAARGYHVDAIDRDEAALTQLAAAAAATALPPIKTRTIDLEQPAPFDPGFGHETYDVVIVFFYLHRSLFPFLIDALKPGGLLIYETFTIDNYTHHKHPRRWEFCLAHNELLRMTSTLQILHYDEGAHDGVEGPRSTYTAQLVARKPLRSAPST</sequence>
<dbReference type="Gene3D" id="3.30.1130.10">
    <property type="match status" value="1"/>
</dbReference>
<dbReference type="OrthoDB" id="9804312at2"/>
<dbReference type="GO" id="GO:0004150">
    <property type="term" value="F:dihydroneopterin aldolase activity"/>
    <property type="evidence" value="ECO:0007669"/>
    <property type="project" value="UniProtKB-UniRule"/>
</dbReference>
<dbReference type="GO" id="GO:0008168">
    <property type="term" value="F:methyltransferase activity"/>
    <property type="evidence" value="ECO:0007669"/>
    <property type="project" value="UniProtKB-KW"/>
</dbReference>
<dbReference type="GO" id="GO:0005737">
    <property type="term" value="C:cytoplasm"/>
    <property type="evidence" value="ECO:0007669"/>
    <property type="project" value="TreeGrafter"/>
</dbReference>
<gene>
    <name evidence="8" type="ORF">NITLEN_90050</name>
</gene>
<protein>
    <recommendedName>
        <fullName evidence="6">7,8-dihydroneopterin aldolase</fullName>
        <ecNumber evidence="6">4.1.2.25</ecNumber>
    </recommendedName>
</protein>
<comment type="catalytic activity">
    <reaction evidence="1 6">
        <text>7,8-dihydroneopterin = 6-hydroxymethyl-7,8-dihydropterin + glycolaldehyde</text>
        <dbReference type="Rhea" id="RHEA:10540"/>
        <dbReference type="ChEBI" id="CHEBI:17001"/>
        <dbReference type="ChEBI" id="CHEBI:17071"/>
        <dbReference type="ChEBI" id="CHEBI:44841"/>
        <dbReference type="EC" id="4.1.2.25"/>
    </reaction>
</comment>
<dbReference type="GO" id="GO:0046654">
    <property type="term" value="P:tetrahydrofolate biosynthetic process"/>
    <property type="evidence" value="ECO:0007669"/>
    <property type="project" value="UniProtKB-UniRule"/>
</dbReference>
<dbReference type="SUPFAM" id="SSF53335">
    <property type="entry name" value="S-adenosyl-L-methionine-dependent methyltransferases"/>
    <property type="match status" value="1"/>
</dbReference>
<proteinExistence type="inferred from homology"/>
<evidence type="ECO:0000256" key="1">
    <source>
        <dbReference type="ARBA" id="ARBA00001353"/>
    </source>
</evidence>
<accession>A0A330LAC7</accession>
<dbReference type="CDD" id="cd02440">
    <property type="entry name" value="AdoMet_MTases"/>
    <property type="match status" value="1"/>
</dbReference>
<dbReference type="SUPFAM" id="SSF55620">
    <property type="entry name" value="Tetrahydrobiopterin biosynthesis enzymes-like"/>
    <property type="match status" value="1"/>
</dbReference>
<dbReference type="GO" id="GO:0046656">
    <property type="term" value="P:folic acid biosynthetic process"/>
    <property type="evidence" value="ECO:0007669"/>
    <property type="project" value="UniProtKB-UniRule"/>
</dbReference>
<dbReference type="InterPro" id="IPR006157">
    <property type="entry name" value="FolB_dom"/>
</dbReference>
<dbReference type="PANTHER" id="PTHR42844">
    <property type="entry name" value="DIHYDRONEOPTERIN ALDOLASE 1-RELATED"/>
    <property type="match status" value="1"/>
</dbReference>
<organism evidence="8 9">
    <name type="scientific">Nitrospira lenta</name>
    <dbReference type="NCBI Taxonomy" id="1436998"/>
    <lineage>
        <taxon>Bacteria</taxon>
        <taxon>Pseudomonadati</taxon>
        <taxon>Nitrospirota</taxon>
        <taxon>Nitrospiria</taxon>
        <taxon>Nitrospirales</taxon>
        <taxon>Nitrospiraceae</taxon>
        <taxon>Nitrospira</taxon>
    </lineage>
</organism>
<dbReference type="AlphaFoldDB" id="A0A330LAC7"/>
<keyword evidence="5 6" id="KW-0456">Lyase</keyword>
<comment type="pathway">
    <text evidence="2 6">Cofactor biosynthesis; tetrahydrofolate biosynthesis; 2-amino-4-hydroxy-6-hydroxymethyl-7,8-dihydropteridine diphosphate from 7,8-dihydroneopterin triphosphate: step 3/4.</text>
</comment>
<reference evidence="9" key="1">
    <citation type="submission" date="2018-04" db="EMBL/GenBank/DDBJ databases">
        <authorList>
            <person name="Lucker S."/>
            <person name="Sakoula D."/>
        </authorList>
    </citation>
    <scope>NUCLEOTIDE SEQUENCE [LARGE SCALE GENOMIC DNA]</scope>
</reference>
<dbReference type="RefSeq" id="WP_121990914.1">
    <property type="nucleotide sequence ID" value="NZ_OUNR01000022.1"/>
</dbReference>
<keyword evidence="9" id="KW-1185">Reference proteome</keyword>
<dbReference type="EMBL" id="OUNR01000022">
    <property type="protein sequence ID" value="SPP66795.1"/>
    <property type="molecule type" value="Genomic_DNA"/>
</dbReference>
<dbReference type="InterPro" id="IPR015985">
    <property type="entry name" value="TehB-like_dom"/>
</dbReference>
<evidence type="ECO:0000256" key="6">
    <source>
        <dbReference type="RuleBase" id="RU362079"/>
    </source>
</evidence>
<comment type="function">
    <text evidence="6">Catalyzes the conversion of 7,8-dihydroneopterin to 6-hydroxymethyl-7,8-dihydropterin.</text>
</comment>
<evidence type="ECO:0000256" key="5">
    <source>
        <dbReference type="ARBA" id="ARBA00023239"/>
    </source>
</evidence>
<dbReference type="InterPro" id="IPR006156">
    <property type="entry name" value="Dihydroneopterin_aldolase"/>
</dbReference>
<evidence type="ECO:0000256" key="2">
    <source>
        <dbReference type="ARBA" id="ARBA00005013"/>
    </source>
</evidence>
<dbReference type="Gene3D" id="3.40.50.150">
    <property type="entry name" value="Vaccinia Virus protein VP39"/>
    <property type="match status" value="1"/>
</dbReference>
<evidence type="ECO:0000256" key="4">
    <source>
        <dbReference type="ARBA" id="ARBA00022909"/>
    </source>
</evidence>
<name>A0A330LAC7_9BACT</name>
<dbReference type="Proteomes" id="UP000248168">
    <property type="component" value="Unassembled WGS sequence"/>
</dbReference>
<dbReference type="InParanoid" id="A0A330LAC7"/>
<keyword evidence="8" id="KW-0808">Transferase</keyword>
<dbReference type="InterPro" id="IPR043133">
    <property type="entry name" value="GTP-CH-I_C/QueF"/>
</dbReference>
<evidence type="ECO:0000256" key="3">
    <source>
        <dbReference type="ARBA" id="ARBA00005708"/>
    </source>
</evidence>
<evidence type="ECO:0000313" key="9">
    <source>
        <dbReference type="Proteomes" id="UP000248168"/>
    </source>
</evidence>
<comment type="similarity">
    <text evidence="3 6">Belongs to the DHNA family.</text>
</comment>
<dbReference type="GO" id="GO:0032259">
    <property type="term" value="P:methylation"/>
    <property type="evidence" value="ECO:0007669"/>
    <property type="project" value="UniProtKB-KW"/>
</dbReference>
<evidence type="ECO:0000259" key="7">
    <source>
        <dbReference type="SMART" id="SM00905"/>
    </source>
</evidence>